<evidence type="ECO:0000256" key="4">
    <source>
        <dbReference type="ARBA" id="ARBA00023128"/>
    </source>
</evidence>
<dbReference type="GO" id="GO:0005739">
    <property type="term" value="C:mitochondrion"/>
    <property type="evidence" value="ECO:0007669"/>
    <property type="project" value="UniProtKB-SubCell"/>
</dbReference>
<evidence type="ECO:0000256" key="7">
    <source>
        <dbReference type="SAM" id="MobiDB-lite"/>
    </source>
</evidence>
<dbReference type="GO" id="GO:0005840">
    <property type="term" value="C:ribosome"/>
    <property type="evidence" value="ECO:0007669"/>
    <property type="project" value="UniProtKB-KW"/>
</dbReference>
<feature type="region of interest" description="Disordered" evidence="7">
    <location>
        <begin position="87"/>
        <end position="112"/>
    </location>
</feature>
<proteinExistence type="inferred from homology"/>
<keyword evidence="4" id="KW-0496">Mitochondrion</keyword>
<accession>A0A8T9CLJ3</accession>
<dbReference type="Pfam" id="PF10501">
    <property type="entry name" value="Ribosomal_L50"/>
    <property type="match status" value="1"/>
</dbReference>
<dbReference type="AlphaFoldDB" id="A0A8T9CLJ3"/>
<evidence type="ECO:0000256" key="2">
    <source>
        <dbReference type="ARBA" id="ARBA00008860"/>
    </source>
</evidence>
<evidence type="ECO:0000256" key="6">
    <source>
        <dbReference type="ARBA" id="ARBA00035183"/>
    </source>
</evidence>
<evidence type="ECO:0000256" key="5">
    <source>
        <dbReference type="ARBA" id="ARBA00023274"/>
    </source>
</evidence>
<feature type="region of interest" description="Disordered" evidence="7">
    <location>
        <begin position="216"/>
        <end position="238"/>
    </location>
</feature>
<comment type="similarity">
    <text evidence="2">Belongs to the mitochondrion-specific ribosomal protein mL50 family.</text>
</comment>
<comment type="subcellular location">
    <subcellularLocation>
        <location evidence="1">Mitochondrion</location>
    </subcellularLocation>
</comment>
<reference evidence="8 9" key="1">
    <citation type="submission" date="2018-05" db="EMBL/GenBank/DDBJ databases">
        <title>Genome sequencing and assembly of the regulated plant pathogen Lachnellula willkommii and related sister species for the development of diagnostic species identification markers.</title>
        <authorList>
            <person name="Giroux E."/>
            <person name="Bilodeau G."/>
        </authorList>
    </citation>
    <scope>NUCLEOTIDE SEQUENCE [LARGE SCALE GENOMIC DNA]</scope>
    <source>
        <strain evidence="8 9">CBS 268.59</strain>
    </source>
</reference>
<keyword evidence="9" id="KW-1185">Reference proteome</keyword>
<evidence type="ECO:0000256" key="3">
    <source>
        <dbReference type="ARBA" id="ARBA00022980"/>
    </source>
</evidence>
<dbReference type="InterPro" id="IPR018305">
    <property type="entry name" value="Ribosomal_m50"/>
</dbReference>
<name>A0A8T9CLJ3_9HELO</name>
<protein>
    <recommendedName>
        <fullName evidence="6">Large ribosomal subunit protein mL50</fullName>
    </recommendedName>
</protein>
<evidence type="ECO:0000313" key="9">
    <source>
        <dbReference type="Proteomes" id="UP000469558"/>
    </source>
</evidence>
<keyword evidence="3" id="KW-0689">Ribosomal protein</keyword>
<keyword evidence="5" id="KW-0687">Ribonucleoprotein</keyword>
<dbReference type="EMBL" id="QGMK01000035">
    <property type="protein sequence ID" value="TVY85030.1"/>
    <property type="molecule type" value="Genomic_DNA"/>
</dbReference>
<gene>
    <name evidence="8" type="ORF">LSUE1_G001506</name>
</gene>
<evidence type="ECO:0000313" key="8">
    <source>
        <dbReference type="EMBL" id="TVY85030.1"/>
    </source>
</evidence>
<dbReference type="GO" id="GO:1990904">
    <property type="term" value="C:ribonucleoprotein complex"/>
    <property type="evidence" value="ECO:0007669"/>
    <property type="project" value="UniProtKB-KW"/>
</dbReference>
<evidence type="ECO:0000256" key="1">
    <source>
        <dbReference type="ARBA" id="ARBA00004173"/>
    </source>
</evidence>
<dbReference type="Proteomes" id="UP000469558">
    <property type="component" value="Unassembled WGS sequence"/>
</dbReference>
<sequence length="401" mass="43979">MRRISRSCRPIGHLRVNATRNTPSYVCATCRSQAPSFSTSSIRTDARDRTLGELRKKIWGTDVPPGLENPYGDKSNIEKLVVSKQKAKGKATEAPMKPNKTAATTPSSDYEPATTWDGLEEVGGENRNTTNQFRGFLAPDIVTDTDELTAALHRAMVEVFALKQAGLPLLDVSQTAPGFDSTLDVQIVSSTGGVQLKFGENSSLEQVIQSLAKVVDETAEKEDPTESEENVAADRSEVDPLQTDKIATPVDETIEKGNPTEAEEDIAADRSEEGPLKHAQPVMTYEELFASWDPSWLQISVDDPEIKFAVLKRTLQLTGVRVPDSAMKSARTAQSILSHLVTPPKPRKLIEALEQKEDLLSLPNVSMSGRRVTPIDREKAAGRWKLIEKELESRGLPVTGH</sequence>
<organism evidence="8 9">
    <name type="scientific">Lachnellula suecica</name>
    <dbReference type="NCBI Taxonomy" id="602035"/>
    <lineage>
        <taxon>Eukaryota</taxon>
        <taxon>Fungi</taxon>
        <taxon>Dikarya</taxon>
        <taxon>Ascomycota</taxon>
        <taxon>Pezizomycotina</taxon>
        <taxon>Leotiomycetes</taxon>
        <taxon>Helotiales</taxon>
        <taxon>Lachnaceae</taxon>
        <taxon>Lachnellula</taxon>
    </lineage>
</organism>
<comment type="caution">
    <text evidence="8">The sequence shown here is derived from an EMBL/GenBank/DDBJ whole genome shotgun (WGS) entry which is preliminary data.</text>
</comment>
<dbReference type="OrthoDB" id="6220758at2759"/>